<reference evidence="3" key="1">
    <citation type="submission" date="2016-10" db="EMBL/GenBank/DDBJ databases">
        <authorList>
            <person name="Varghese N."/>
            <person name="Submissions S."/>
        </authorList>
    </citation>
    <scope>NUCLEOTIDE SEQUENCE [LARGE SCALE GENOMIC DNA]</scope>
    <source>
        <strain evidence="3">DSM 21368</strain>
    </source>
</reference>
<evidence type="ECO:0000313" key="2">
    <source>
        <dbReference type="EMBL" id="SEE70655.1"/>
    </source>
</evidence>
<dbReference type="EMBL" id="FNTX01000002">
    <property type="protein sequence ID" value="SEE70655.1"/>
    <property type="molecule type" value="Genomic_DNA"/>
</dbReference>
<keyword evidence="3" id="KW-1185">Reference proteome</keyword>
<feature type="domain" description="ABC-three component systems C-terminal" evidence="1">
    <location>
        <begin position="173"/>
        <end position="296"/>
    </location>
</feature>
<dbReference type="OrthoDB" id="596297at2"/>
<dbReference type="InterPro" id="IPR046919">
    <property type="entry name" value="ABC-3C_CTD10"/>
</dbReference>
<gene>
    <name evidence="2" type="ORF">SAMN04488554_2556</name>
</gene>
<evidence type="ECO:0000259" key="1">
    <source>
        <dbReference type="Pfam" id="PF20275"/>
    </source>
</evidence>
<dbReference type="Proteomes" id="UP000199220">
    <property type="component" value="Unassembled WGS sequence"/>
</dbReference>
<proteinExistence type="predicted"/>
<dbReference type="AlphaFoldDB" id="A0A1H5L0Q7"/>
<accession>A0A1H5L0Q7</accession>
<organism evidence="2 3">
    <name type="scientific">Ruania alba</name>
    <dbReference type="NCBI Taxonomy" id="648782"/>
    <lineage>
        <taxon>Bacteria</taxon>
        <taxon>Bacillati</taxon>
        <taxon>Actinomycetota</taxon>
        <taxon>Actinomycetes</taxon>
        <taxon>Micrococcales</taxon>
        <taxon>Ruaniaceae</taxon>
        <taxon>Ruania</taxon>
    </lineage>
</organism>
<name>A0A1H5L0Q7_9MICO</name>
<dbReference type="RefSeq" id="WP_089775728.1">
    <property type="nucleotide sequence ID" value="NZ_FNTX01000002.1"/>
</dbReference>
<evidence type="ECO:0000313" key="3">
    <source>
        <dbReference type="Proteomes" id="UP000199220"/>
    </source>
</evidence>
<dbReference type="STRING" id="648782.SAMN04488554_2556"/>
<dbReference type="Pfam" id="PF20275">
    <property type="entry name" value="CTD10"/>
    <property type="match status" value="1"/>
</dbReference>
<sequence length="310" mass="34648">MDFYERLSMRPVLWMKLHSLTGDAFQDFFQDLMTCSDPSFVDVRTHGNLGDLSSDGLSLHDRRLYACYAPETPDASKTVSKFNGDLAGALTKRAGQFDTFVFVHNDTRGTHPEVSAALAGARDAHDGIHFEVMGARRLRDIIGRLSRDQVETLLGSQIPLQHTVTVGLVEMEELLAELSVASIMLDQAVPVEAVSIDKLQFSALTPDSQAELRNAMRHSPMIDDYYARRIDVNERDEVAARFNLEYRDAASSDVEPEDTLLRLREFLAGSRVQSGPLYRAQTAVLAYFFQRCDIFENPPEGWVAPTEVAS</sequence>
<protein>
    <recommendedName>
        <fullName evidence="1">ABC-three component systems C-terminal domain-containing protein</fullName>
    </recommendedName>
</protein>